<dbReference type="Pfam" id="PF06199">
    <property type="entry name" value="Phage_tail_2"/>
    <property type="match status" value="1"/>
</dbReference>
<reference evidence="1 2" key="1">
    <citation type="submission" date="2024-02" db="EMBL/GenBank/DDBJ databases">
        <title>Full genome sequence of Sphingomonas kaistensis.</title>
        <authorList>
            <person name="Poletto B.L."/>
            <person name="Silva G."/>
            <person name="Galante D."/>
            <person name="Campos K.R."/>
            <person name="Santos M.B.N."/>
            <person name="Sacchi C.T."/>
        </authorList>
    </citation>
    <scope>NUCLEOTIDE SEQUENCE [LARGE SCALE GENOMIC DNA]</scope>
    <source>
        <strain evidence="1 2">MA4R</strain>
    </source>
</reference>
<accession>A0ABZ2G390</accession>
<dbReference type="RefSeq" id="WP_338505010.1">
    <property type="nucleotide sequence ID" value="NZ_CP145607.1"/>
</dbReference>
<dbReference type="NCBIfam" id="TIGR02126">
    <property type="entry name" value="phgtail_TP901_1"/>
    <property type="match status" value="1"/>
</dbReference>
<organism evidence="1 2">
    <name type="scientific">Sphingomonas kaistensis</name>
    <dbReference type="NCBI Taxonomy" id="298708"/>
    <lineage>
        <taxon>Bacteria</taxon>
        <taxon>Pseudomonadati</taxon>
        <taxon>Pseudomonadota</taxon>
        <taxon>Alphaproteobacteria</taxon>
        <taxon>Sphingomonadales</taxon>
        <taxon>Sphingomonadaceae</taxon>
        <taxon>Sphingomonas</taxon>
    </lineage>
</organism>
<gene>
    <name evidence="1" type="ORF">V6R86_12995</name>
</gene>
<evidence type="ECO:0000313" key="1">
    <source>
        <dbReference type="EMBL" id="WWM71561.1"/>
    </source>
</evidence>
<protein>
    <submittedName>
        <fullName evidence="1">Phage major tail protein, TP901-1 family</fullName>
    </submittedName>
</protein>
<dbReference type="InterPro" id="IPR011855">
    <property type="entry name" value="Phgtail_TP901_1"/>
</dbReference>
<dbReference type="EMBL" id="CP145607">
    <property type="protein sequence ID" value="WWM71561.1"/>
    <property type="molecule type" value="Genomic_DNA"/>
</dbReference>
<dbReference type="Proteomes" id="UP001382935">
    <property type="component" value="Chromosome"/>
</dbReference>
<evidence type="ECO:0000313" key="2">
    <source>
        <dbReference type="Proteomes" id="UP001382935"/>
    </source>
</evidence>
<keyword evidence="2" id="KW-1185">Reference proteome</keyword>
<dbReference type="PRINTS" id="PR01996">
    <property type="entry name" value="MTP1FAMILY"/>
</dbReference>
<proteinExistence type="predicted"/>
<dbReference type="InterPro" id="IPR022344">
    <property type="entry name" value="GTA_major-tail"/>
</dbReference>
<name>A0ABZ2G390_9SPHN</name>
<sequence>MNLPLRGSDCVLRICDPGTSSNFVLVEGVRLSGWKILQEQVEVTDGGDEGWRRLLPGAGLRSLELAFSGMYLGSIGEHLLRDKAFRGEPVECALTLDEGTAVRGRFIVSSLSFEATVNDEATYAATLRSAGAVTID</sequence>